<evidence type="ECO:0000313" key="1">
    <source>
        <dbReference type="EMBL" id="MBK0395498.1"/>
    </source>
</evidence>
<dbReference type="EMBL" id="JAEHNZ010000001">
    <property type="protein sequence ID" value="MBK0395498.1"/>
    <property type="molecule type" value="Genomic_DNA"/>
</dbReference>
<evidence type="ECO:0000313" key="2">
    <source>
        <dbReference type="Proteomes" id="UP000614058"/>
    </source>
</evidence>
<protein>
    <submittedName>
        <fullName evidence="1">Uncharacterized protein</fullName>
    </submittedName>
</protein>
<reference evidence="1 2" key="1">
    <citation type="journal article" date="2021" name="Pathogens">
        <title>Isolation and Characterization of Kingella bonacorsii sp. nov., A Novel Kingella Species Detected in a Stable Periodontitis Subject.</title>
        <authorList>
            <person name="Antezack A."/>
            <person name="Boxberger M."/>
            <person name="Rolland C."/>
            <person name="Monnet-Corti V."/>
            <person name="La Scola B."/>
        </authorList>
    </citation>
    <scope>NUCLEOTIDE SEQUENCE [LARGE SCALE GENOMIC DNA]</scope>
    <source>
        <strain evidence="1 2">Marseille-Q4569</strain>
    </source>
</reference>
<accession>A0ABS1BQF1</accession>
<organism evidence="1 2">
    <name type="scientific">Kingella bonacorsii</name>
    <dbReference type="NCBI Taxonomy" id="2796361"/>
    <lineage>
        <taxon>Bacteria</taxon>
        <taxon>Pseudomonadati</taxon>
        <taxon>Pseudomonadota</taxon>
        <taxon>Betaproteobacteria</taxon>
        <taxon>Neisseriales</taxon>
        <taxon>Neisseriaceae</taxon>
        <taxon>Kingella</taxon>
    </lineage>
</organism>
<keyword evidence="2" id="KW-1185">Reference proteome</keyword>
<dbReference type="RefSeq" id="WP_200521569.1">
    <property type="nucleotide sequence ID" value="NZ_JAEHNZ010000001.1"/>
</dbReference>
<proteinExistence type="predicted"/>
<comment type="caution">
    <text evidence="1">The sequence shown here is derived from an EMBL/GenBank/DDBJ whole genome shotgun (WGS) entry which is preliminary data.</text>
</comment>
<gene>
    <name evidence="1" type="ORF">JDW22_02565</name>
</gene>
<dbReference type="Proteomes" id="UP000614058">
    <property type="component" value="Unassembled WGS sequence"/>
</dbReference>
<name>A0ABS1BQF1_9NEIS</name>
<sequence>MLLVDAGFLVRKSHQHIISGCRMVLQKQGKNLQNGIVLTAFFDTVQFYLAANIRFSIFD</sequence>